<dbReference type="InterPro" id="IPR050754">
    <property type="entry name" value="FKBP4/5/8-like"/>
</dbReference>
<dbReference type="InterPro" id="IPR011990">
    <property type="entry name" value="TPR-like_helical_dom_sf"/>
</dbReference>
<dbReference type="PROSITE" id="PS50005">
    <property type="entry name" value="TPR"/>
    <property type="match status" value="1"/>
</dbReference>
<feature type="repeat" description="TPR" evidence="1">
    <location>
        <begin position="477"/>
        <end position="510"/>
    </location>
</feature>
<accession>A0A8K1CHM6</accession>
<dbReference type="Gene3D" id="1.25.40.10">
    <property type="entry name" value="Tetratricopeptide repeat domain"/>
    <property type="match status" value="1"/>
</dbReference>
<sequence>MDVTRILEAVCGPAADNNQQLRHAFVEKLCLSLDATEVEGSAQLSTLEFVHKLLGWDAAASELKRSTKTQFQEWRWKALSVIIAHEGGTDGVDEMTLLAAMRNDRFASIEVLRRLADLLVVAVDRGLLTDVEGTVGLIKQLYVTLEDAESRKQLAKAMETLLRTKDHVKTTIRMGLLRSIFQVAIGTFIRESNAAQDDGEGQDTTLSSVSVLKSCAQVLQHVGSLVCIKFQVFQRPASDDTAVILSLLSESVVQLMLSRVLVVFEEAVRLLQMLVDHNVTRTSLIAVIDLRGALEKARILASRPDDKPTLEDEYIRTLCVQLHASLIPEIDAFERVHGSLMGLPNEQDGVEAKQALDIATLCKTRGNEFFQRGNFGAARLFYRRAISILRGSEFQETQRLASLSKEEFARQCTVGASVLVVQRNGSVRSAMVSDVEEGDDDVEVLYDDSEDEERVALTRIRLRPDTQLLEQFKTLSVDCIMNMGKAFVQMYDYESGVACFSDALKHHPQYIAALYHRGVAYMATHDLKGAQQDLWNANQLCRQWKTTGNPVEAKKKKVLHGQVVAAYKRLQVLHANKKKVDKKLIKQMMQYLSTIPGLQDDDQIEA</sequence>
<gene>
    <name evidence="2" type="ORF">Poli38472_005503</name>
</gene>
<dbReference type="OrthoDB" id="75841at2759"/>
<dbReference type="SUPFAM" id="SSF48452">
    <property type="entry name" value="TPR-like"/>
    <property type="match status" value="1"/>
</dbReference>
<dbReference type="PANTHER" id="PTHR46512">
    <property type="entry name" value="PEPTIDYLPROLYL ISOMERASE"/>
    <property type="match status" value="1"/>
</dbReference>
<organism evidence="2 3">
    <name type="scientific">Pythium oligandrum</name>
    <name type="common">Mycoparasitic fungus</name>
    <dbReference type="NCBI Taxonomy" id="41045"/>
    <lineage>
        <taxon>Eukaryota</taxon>
        <taxon>Sar</taxon>
        <taxon>Stramenopiles</taxon>
        <taxon>Oomycota</taxon>
        <taxon>Peronosporomycetes</taxon>
        <taxon>Pythiales</taxon>
        <taxon>Pythiaceae</taxon>
        <taxon>Pythium</taxon>
    </lineage>
</organism>
<dbReference type="Proteomes" id="UP000794436">
    <property type="component" value="Unassembled WGS sequence"/>
</dbReference>
<protein>
    <submittedName>
        <fullName evidence="2">Uncharacterized protein</fullName>
    </submittedName>
</protein>
<proteinExistence type="predicted"/>
<evidence type="ECO:0000313" key="2">
    <source>
        <dbReference type="EMBL" id="TMW62885.1"/>
    </source>
</evidence>
<comment type="caution">
    <text evidence="2">The sequence shown here is derived from an EMBL/GenBank/DDBJ whole genome shotgun (WGS) entry which is preliminary data.</text>
</comment>
<name>A0A8K1CHM6_PYTOL</name>
<dbReference type="InterPro" id="IPR019734">
    <property type="entry name" value="TPR_rpt"/>
</dbReference>
<evidence type="ECO:0000256" key="1">
    <source>
        <dbReference type="PROSITE-ProRule" id="PRU00339"/>
    </source>
</evidence>
<reference evidence="2" key="1">
    <citation type="submission" date="2019-03" db="EMBL/GenBank/DDBJ databases">
        <title>Long read genome sequence of the mycoparasitic Pythium oligandrum ATCC 38472 isolated from sugarbeet rhizosphere.</title>
        <authorList>
            <person name="Gaulin E."/>
        </authorList>
    </citation>
    <scope>NUCLEOTIDE SEQUENCE</scope>
    <source>
        <strain evidence="2">ATCC 38472_TT</strain>
    </source>
</reference>
<dbReference type="AlphaFoldDB" id="A0A8K1CHM6"/>
<keyword evidence="1" id="KW-0802">TPR repeat</keyword>
<keyword evidence="3" id="KW-1185">Reference proteome</keyword>
<dbReference type="SMART" id="SM00028">
    <property type="entry name" value="TPR"/>
    <property type="match status" value="3"/>
</dbReference>
<evidence type="ECO:0000313" key="3">
    <source>
        <dbReference type="Proteomes" id="UP000794436"/>
    </source>
</evidence>
<dbReference type="EMBL" id="SPLM01000073">
    <property type="protein sequence ID" value="TMW62885.1"/>
    <property type="molecule type" value="Genomic_DNA"/>
</dbReference>